<evidence type="ECO:0000256" key="4">
    <source>
        <dbReference type="ARBA" id="ARBA00022685"/>
    </source>
</evidence>
<organism evidence="8 9">
    <name type="scientific">Galeopterus variegatus</name>
    <name type="common">Malayan flying lemur</name>
    <name type="synonym">Cynocephalus variegatus</name>
    <dbReference type="NCBI Taxonomy" id="482537"/>
    <lineage>
        <taxon>Eukaryota</taxon>
        <taxon>Metazoa</taxon>
        <taxon>Chordata</taxon>
        <taxon>Craniata</taxon>
        <taxon>Vertebrata</taxon>
        <taxon>Euteleostomi</taxon>
        <taxon>Mammalia</taxon>
        <taxon>Eutheria</taxon>
        <taxon>Euarchontoglires</taxon>
        <taxon>Dermoptera</taxon>
        <taxon>Cynocephalidae</taxon>
        <taxon>Galeopterus</taxon>
    </lineage>
</organism>
<dbReference type="InterPro" id="IPR013299">
    <property type="entry name" value="Neuropept_W_pre"/>
</dbReference>
<keyword evidence="6 9" id="KW-0527">Neuropeptide</keyword>
<dbReference type="GeneID" id="103598081"/>
<dbReference type="PANTHER" id="PTHR28553">
    <property type="entry name" value="NEUROPEPTIDE B"/>
    <property type="match status" value="1"/>
</dbReference>
<sequence>MTGEEALEVVRSESLPDAAIPPRPDPAEPVPVPPRRAAVDRSALARGPGRGAAASRQLLAWPLLLLLLPLPAGAWYKHVAIPRYHTVGRAAGLLMGLRSSPYLWRRALRPAAGRLTWDTLFPGLAARDALLLLPSGVQEGWGPRHSSSRARLPVHGLRSLRAPGSAHEPGPQLDLRSRTPAEPARDFGETSPAQPWFLLQTSFAGPRLAPAPP</sequence>
<evidence type="ECO:0000313" key="8">
    <source>
        <dbReference type="Proteomes" id="UP000694923"/>
    </source>
</evidence>
<comment type="subcellular location">
    <subcellularLocation>
        <location evidence="1">Secreted</location>
    </subcellularLocation>
</comment>
<feature type="region of interest" description="Disordered" evidence="7">
    <location>
        <begin position="1"/>
        <end position="34"/>
    </location>
</feature>
<keyword evidence="4" id="KW-0165">Cleavage on pair of basic residues</keyword>
<dbReference type="RefSeq" id="XP_008580222.1">
    <property type="nucleotide sequence ID" value="XM_008582000.1"/>
</dbReference>
<keyword evidence="3" id="KW-0964">Secreted</keyword>
<evidence type="ECO:0000256" key="6">
    <source>
        <dbReference type="ARBA" id="ARBA00023320"/>
    </source>
</evidence>
<keyword evidence="5" id="KW-0732">Signal</keyword>
<accession>A0ABM0RHY1</accession>
<evidence type="ECO:0000256" key="3">
    <source>
        <dbReference type="ARBA" id="ARBA00022525"/>
    </source>
</evidence>
<dbReference type="GO" id="GO:0007218">
    <property type="term" value="P:neuropeptide signaling pathway"/>
    <property type="evidence" value="ECO:0007669"/>
    <property type="project" value="UniProtKB-KW"/>
</dbReference>
<evidence type="ECO:0000313" key="9">
    <source>
        <dbReference type="RefSeq" id="XP_008580222.1"/>
    </source>
</evidence>
<dbReference type="PRINTS" id="PR01888">
    <property type="entry name" value="NROPEPTIDEBW"/>
</dbReference>
<name>A0ABM0RHY1_GALVR</name>
<gene>
    <name evidence="9" type="primary">NPW</name>
</gene>
<feature type="compositionally biased region" description="Basic and acidic residues" evidence="7">
    <location>
        <begin position="175"/>
        <end position="188"/>
    </location>
</feature>
<evidence type="ECO:0000256" key="7">
    <source>
        <dbReference type="SAM" id="MobiDB-lite"/>
    </source>
</evidence>
<reference evidence="9" key="1">
    <citation type="submission" date="2025-08" db="UniProtKB">
        <authorList>
            <consortium name="RefSeq"/>
        </authorList>
    </citation>
    <scope>IDENTIFICATION</scope>
</reference>
<dbReference type="Pfam" id="PF15180">
    <property type="entry name" value="NPBW"/>
    <property type="match status" value="1"/>
</dbReference>
<proteinExistence type="inferred from homology"/>
<feature type="compositionally biased region" description="Pro residues" evidence="7">
    <location>
        <begin position="19"/>
        <end position="34"/>
    </location>
</feature>
<dbReference type="Proteomes" id="UP000694923">
    <property type="component" value="Unplaced"/>
</dbReference>
<feature type="region of interest" description="Disordered" evidence="7">
    <location>
        <begin position="159"/>
        <end position="195"/>
    </location>
</feature>
<dbReference type="PANTHER" id="PTHR28553:SF2">
    <property type="entry name" value="NEUROPEPTIDE W"/>
    <property type="match status" value="1"/>
</dbReference>
<comment type="similarity">
    <text evidence="2">Belongs to the neuropeptide B/W family.</text>
</comment>
<dbReference type="InterPro" id="IPR013297">
    <property type="entry name" value="Neuropept_BW_pre"/>
</dbReference>
<evidence type="ECO:0000256" key="2">
    <source>
        <dbReference type="ARBA" id="ARBA00005292"/>
    </source>
</evidence>
<evidence type="ECO:0000256" key="1">
    <source>
        <dbReference type="ARBA" id="ARBA00004613"/>
    </source>
</evidence>
<keyword evidence="8" id="KW-1185">Reference proteome</keyword>
<protein>
    <submittedName>
        <fullName evidence="9">Neuropeptide W</fullName>
    </submittedName>
</protein>
<evidence type="ECO:0000256" key="5">
    <source>
        <dbReference type="ARBA" id="ARBA00022729"/>
    </source>
</evidence>
<dbReference type="PRINTS" id="PR01890">
    <property type="entry name" value="PPNRPEPTIDEW"/>
</dbReference>